<evidence type="ECO:0000259" key="2">
    <source>
        <dbReference type="PROSITE" id="PS50181"/>
    </source>
</evidence>
<feature type="compositionally biased region" description="Basic and acidic residues" evidence="1">
    <location>
        <begin position="1198"/>
        <end position="1213"/>
    </location>
</feature>
<dbReference type="PANTHER" id="PTHR34223:SF81">
    <property type="entry name" value="OS08G0281600 PROTEIN"/>
    <property type="match status" value="1"/>
</dbReference>
<dbReference type="AlphaFoldDB" id="A0A0D9X593"/>
<feature type="domain" description="F-box" evidence="2">
    <location>
        <begin position="730"/>
        <end position="766"/>
    </location>
</feature>
<dbReference type="InterPro" id="IPR036047">
    <property type="entry name" value="F-box-like_dom_sf"/>
</dbReference>
<dbReference type="PANTHER" id="PTHR34223">
    <property type="entry name" value="OS11G0201299 PROTEIN"/>
    <property type="match status" value="1"/>
</dbReference>
<protein>
    <recommendedName>
        <fullName evidence="2">F-box domain-containing protein</fullName>
    </recommendedName>
</protein>
<reference evidence="3" key="3">
    <citation type="submission" date="2015-04" db="UniProtKB">
        <authorList>
            <consortium name="EnsemblPlants"/>
        </authorList>
    </citation>
    <scope>IDENTIFICATION</scope>
</reference>
<dbReference type="EnsemblPlants" id="LPERR08G05260.1">
    <property type="protein sequence ID" value="LPERR08G05260.1"/>
    <property type="gene ID" value="LPERR08G05260"/>
</dbReference>
<name>A0A0D9X593_9ORYZ</name>
<reference evidence="3 4" key="1">
    <citation type="submission" date="2012-08" db="EMBL/GenBank/DDBJ databases">
        <title>Oryza genome evolution.</title>
        <authorList>
            <person name="Wing R.A."/>
        </authorList>
    </citation>
    <scope>NUCLEOTIDE SEQUENCE</scope>
</reference>
<feature type="region of interest" description="Disordered" evidence="1">
    <location>
        <begin position="1191"/>
        <end position="1229"/>
    </location>
</feature>
<dbReference type="HOGENOM" id="CLU_007347_0_0_1"/>
<dbReference type="Gramene" id="LPERR08G05260.1">
    <property type="protein sequence ID" value="LPERR08G05260.1"/>
    <property type="gene ID" value="LPERR08G05260"/>
</dbReference>
<organism evidence="3 4">
    <name type="scientific">Leersia perrieri</name>
    <dbReference type="NCBI Taxonomy" id="77586"/>
    <lineage>
        <taxon>Eukaryota</taxon>
        <taxon>Viridiplantae</taxon>
        <taxon>Streptophyta</taxon>
        <taxon>Embryophyta</taxon>
        <taxon>Tracheophyta</taxon>
        <taxon>Spermatophyta</taxon>
        <taxon>Magnoliopsida</taxon>
        <taxon>Liliopsida</taxon>
        <taxon>Poales</taxon>
        <taxon>Poaceae</taxon>
        <taxon>BOP clade</taxon>
        <taxon>Oryzoideae</taxon>
        <taxon>Oryzeae</taxon>
        <taxon>Oryzinae</taxon>
        <taxon>Leersia</taxon>
    </lineage>
</organism>
<dbReference type="eggNOG" id="ENOG502RRPU">
    <property type="taxonomic scope" value="Eukaryota"/>
</dbReference>
<feature type="region of interest" description="Disordered" evidence="1">
    <location>
        <begin position="991"/>
        <end position="1049"/>
    </location>
</feature>
<evidence type="ECO:0000313" key="3">
    <source>
        <dbReference type="EnsemblPlants" id="LPERR08G05260.1"/>
    </source>
</evidence>
<feature type="compositionally biased region" description="Basic residues" evidence="1">
    <location>
        <begin position="1217"/>
        <end position="1229"/>
    </location>
</feature>
<keyword evidence="4" id="KW-1185">Reference proteome</keyword>
<dbReference type="Gene3D" id="1.20.1280.50">
    <property type="match status" value="1"/>
</dbReference>
<dbReference type="SUPFAM" id="SSF52047">
    <property type="entry name" value="RNI-like"/>
    <property type="match status" value="2"/>
</dbReference>
<reference evidence="4" key="2">
    <citation type="submission" date="2013-12" db="EMBL/GenBank/DDBJ databases">
        <authorList>
            <person name="Yu Y."/>
            <person name="Lee S."/>
            <person name="de Baynast K."/>
            <person name="Wissotski M."/>
            <person name="Liu L."/>
            <person name="Talag J."/>
            <person name="Goicoechea J."/>
            <person name="Angelova A."/>
            <person name="Jetty R."/>
            <person name="Kudrna D."/>
            <person name="Golser W."/>
            <person name="Rivera L."/>
            <person name="Zhang J."/>
            <person name="Wing R."/>
        </authorList>
    </citation>
    <scope>NUCLEOTIDE SEQUENCE</scope>
</reference>
<dbReference type="SMART" id="SM00256">
    <property type="entry name" value="FBOX"/>
    <property type="match status" value="3"/>
</dbReference>
<dbReference type="InterPro" id="IPR001810">
    <property type="entry name" value="F-box_dom"/>
</dbReference>
<evidence type="ECO:0000256" key="1">
    <source>
        <dbReference type="SAM" id="MobiDB-lite"/>
    </source>
</evidence>
<feature type="domain" description="F-box" evidence="2">
    <location>
        <begin position="378"/>
        <end position="414"/>
    </location>
</feature>
<dbReference type="SUPFAM" id="SSF81383">
    <property type="entry name" value="F-box domain"/>
    <property type="match status" value="3"/>
</dbReference>
<dbReference type="PROSITE" id="PS50181">
    <property type="entry name" value="FBOX"/>
    <property type="match status" value="2"/>
</dbReference>
<dbReference type="Pfam" id="PF00646">
    <property type="entry name" value="F-box"/>
    <property type="match status" value="3"/>
</dbReference>
<accession>A0A0D9X593</accession>
<dbReference type="Proteomes" id="UP000032180">
    <property type="component" value="Chromosome 8"/>
</dbReference>
<dbReference type="InterPro" id="IPR053197">
    <property type="entry name" value="F-box_SCFL_complex_component"/>
</dbReference>
<sequence length="1229" mass="138366">MGTFASHRLKNIRTLSNQVSLNGYKEPSQSHPCEKDRISELPDDLIHHILTFLSTREAARTSAQSHWSVNKWTFLECIKLDIDWFHLDREKFCNFVDKLLLSRDNVNSPIDTFQLSSHAIDRASTWLDLAIKLNVKVLKFSEDRRWEPFYLDPNLVVFSSQYLKTLDLSNAVLDAIIFDQLNNACPALENLMLSDCLMEVQQISSSSMKNLNLIGCSFIKDLSICSPNLVSLRIKDQRMGNSSSKNSYLVFGTITLIDASNVEIMELSAIDSMFTFVEQDGSSPMFRNLRSFRLGPWCIDDNFLPLRRFLQHSPMLEMLFLKLSVTTSEPPSTDGETRQERSSTAIGWLRSEASRPLITLWPRGNLFDEMQQRGGGGADRLSALPDAVLLRIMSHLRAWQAVRTSVLSRRWRDVWASATRLDIRHPCACDERADEERFHKFVKTLLLKRRPLVPIKALRLRWSHDKVDVNSWIIHAVRRGVEQIELSTARRHKRYRAPEYASFRLSIINCLVMVTSAGFLVDAPNLISLRCIRPFHIVPTFMHMGSLVEATVVLDDSCLRAELAGFEQPKPVLLRKKLLENCPIFNNLNTLSLGEWCVVPDFNALSTIIGNSPNVERLYLQLDMNIKGIGGGIDPRAGIGSFACKNLKKVKITCCKDDVMVHMLAQFLQGNGISLEKIFVRRISSAHIGEEGRGRDSIAKRKAHDEVLLVKRAGEAGPSAAAAGGGGGGADRISALPDAVLLRIMSHLKAWQAVRTSVLSTRWRDVWASATRLDIRHPCACDERADEESFHTFVKTLLLKRRPLVPIKALRLRWSHDEVDVNSWIIHAVRRGAEEIDLSARRHDGYHVPDYASFISLNIKILKLTHLGNGTDALEMLCSRCTRLEELKLEDIRSLSGGIQSDSLKRLYIINCRVVDGLLVDAPNLISLRCIRPLRIVPAFMHMGSLVEATVLLDDSHLRAGLAGIQRPKPVLEDDDNGSDYDDAFFALPGAEVSDDKGDGESGNNSEAPSDDDDDDDDDQTVAYGEIAHEASSYDSPSDEYGANHRSVPDDYTIRGGDYMLHNLSHVRTLGLLGHQGEVVLRKQLLESCPIFNNLNTLSLGGWCMVPDFNALSTILRNSPNVERLYLHLDMKIKGIGGRINPRERIGSFACKNLKKIQITRCKDDAMVHKLAVFLEANGVQRERIFICRTPSTRTGKKGRDSREKRKAQDDVLRQAAKQRRVRSSRSPE</sequence>
<dbReference type="Gene3D" id="3.80.10.10">
    <property type="entry name" value="Ribonuclease Inhibitor"/>
    <property type="match status" value="2"/>
</dbReference>
<proteinExistence type="predicted"/>
<feature type="compositionally biased region" description="Acidic residues" evidence="1">
    <location>
        <begin position="1009"/>
        <end position="1020"/>
    </location>
</feature>
<dbReference type="STRING" id="77586.A0A0D9X593"/>
<dbReference type="InterPro" id="IPR032675">
    <property type="entry name" value="LRR_dom_sf"/>
</dbReference>
<evidence type="ECO:0000313" key="4">
    <source>
        <dbReference type="Proteomes" id="UP000032180"/>
    </source>
</evidence>